<keyword evidence="11" id="KW-0675">Receptor</keyword>
<evidence type="ECO:0000256" key="7">
    <source>
        <dbReference type="ARBA" id="ARBA00023018"/>
    </source>
</evidence>
<evidence type="ECO:0000256" key="5">
    <source>
        <dbReference type="ARBA" id="ARBA00022729"/>
    </source>
</evidence>
<comment type="subcellular location">
    <subcellularLocation>
        <location evidence="18">Postsynaptic cell membrane</location>
        <topology evidence="18">Multi-pass membrane protein</topology>
    </subcellularLocation>
</comment>
<evidence type="ECO:0000256" key="4">
    <source>
        <dbReference type="ARBA" id="ARBA00022692"/>
    </source>
</evidence>
<keyword evidence="15" id="KW-0628">Postsynaptic cell membrane</keyword>
<dbReference type="GO" id="GO:0005507">
    <property type="term" value="F:copper ion binding"/>
    <property type="evidence" value="ECO:0007669"/>
    <property type="project" value="InterPro"/>
</dbReference>
<evidence type="ECO:0000256" key="8">
    <source>
        <dbReference type="ARBA" id="ARBA00023065"/>
    </source>
</evidence>
<dbReference type="InterPro" id="IPR036939">
    <property type="entry name" value="Cu2_ascorb_mOase_N_sf"/>
</dbReference>
<dbReference type="CDD" id="cd19049">
    <property type="entry name" value="LGIC_TM_anion"/>
    <property type="match status" value="1"/>
</dbReference>
<evidence type="ECO:0000313" key="27">
    <source>
        <dbReference type="EnsemblMetazoa" id="G27712.2:cds"/>
    </source>
</evidence>
<dbReference type="Pfam" id="PF24784">
    <property type="entry name" value="Temptin_C"/>
    <property type="match status" value="1"/>
</dbReference>
<dbReference type="InterPro" id="IPR036719">
    <property type="entry name" value="Neuro-gated_channel_TM_sf"/>
</dbReference>
<dbReference type="InterPro" id="IPR036734">
    <property type="entry name" value="Neur_chan_lig-bd_sf"/>
</dbReference>
<keyword evidence="16" id="KW-1071">Ligand-gated ion channel</keyword>
<dbReference type="GO" id="GO:0034707">
    <property type="term" value="C:chloride channel complex"/>
    <property type="evidence" value="ECO:0007669"/>
    <property type="project" value="UniProtKB-KW"/>
</dbReference>
<dbReference type="GO" id="GO:0004890">
    <property type="term" value="F:GABA-A receptor activity"/>
    <property type="evidence" value="ECO:0007669"/>
    <property type="project" value="InterPro"/>
</dbReference>
<name>A0A8W8LD24_MAGGI</name>
<evidence type="ECO:0000256" key="20">
    <source>
        <dbReference type="RuleBase" id="RU000687"/>
    </source>
</evidence>
<evidence type="ECO:0000313" key="28">
    <source>
        <dbReference type="Proteomes" id="UP000005408"/>
    </source>
</evidence>
<feature type="compositionally biased region" description="Basic residues" evidence="21">
    <location>
        <begin position="1076"/>
        <end position="1087"/>
    </location>
</feature>
<dbReference type="GO" id="GO:0005254">
    <property type="term" value="F:chloride channel activity"/>
    <property type="evidence" value="ECO:0007669"/>
    <property type="project" value="UniProtKB-KW"/>
</dbReference>
<keyword evidence="7" id="KW-0770">Synapse</keyword>
<dbReference type="InterPro" id="IPR008977">
    <property type="entry name" value="PHM/PNGase_F_dom_sf"/>
</dbReference>
<dbReference type="PANTHER" id="PTHR10157:SF23">
    <property type="entry name" value="MOXD1 HOMOLOG 1"/>
    <property type="match status" value="1"/>
</dbReference>
<dbReference type="SUPFAM" id="SSF63712">
    <property type="entry name" value="Nicotinic receptor ligand binding domain-like"/>
    <property type="match status" value="1"/>
</dbReference>
<dbReference type="InterPro" id="IPR038050">
    <property type="entry name" value="Neuro_actylchol_rec"/>
</dbReference>
<keyword evidence="4 20" id="KW-0812">Transmembrane</keyword>
<dbReference type="Pfam" id="PF02931">
    <property type="entry name" value="Neur_chan_LBD"/>
    <property type="match status" value="1"/>
</dbReference>
<evidence type="ECO:0000256" key="19">
    <source>
        <dbReference type="ARBA" id="ARBA00071250"/>
    </source>
</evidence>
<feature type="transmembrane region" description="Helical" evidence="20">
    <location>
        <begin position="939"/>
        <end position="958"/>
    </location>
</feature>
<dbReference type="GO" id="GO:0005230">
    <property type="term" value="F:extracellular ligand-gated monoatomic ion channel activity"/>
    <property type="evidence" value="ECO:0007669"/>
    <property type="project" value="InterPro"/>
</dbReference>
<feature type="region of interest" description="Disordered" evidence="21">
    <location>
        <begin position="1075"/>
        <end position="1097"/>
    </location>
</feature>
<evidence type="ECO:0000256" key="14">
    <source>
        <dbReference type="ARBA" id="ARBA00023214"/>
    </source>
</evidence>
<comment type="similarity">
    <text evidence="1">Belongs to the ligand-gated ion channel (TC 1.A.9) family. Gamma-aminobutyric acid receptor (TC 1.A.9.5) subfamily.</text>
</comment>
<dbReference type="EnsemblMetazoa" id="G27712.2">
    <property type="protein sequence ID" value="G27712.2:cds"/>
    <property type="gene ID" value="G27712"/>
</dbReference>
<dbReference type="Pfam" id="PF03712">
    <property type="entry name" value="Cu2_monoox_C"/>
    <property type="match status" value="1"/>
</dbReference>
<keyword evidence="8 20" id="KW-0406">Ion transport</keyword>
<evidence type="ECO:0000259" key="26">
    <source>
        <dbReference type="Pfam" id="PF24784"/>
    </source>
</evidence>
<keyword evidence="6 20" id="KW-1133">Transmembrane helix</keyword>
<evidence type="ECO:0000256" key="13">
    <source>
        <dbReference type="ARBA" id="ARBA00023180"/>
    </source>
</evidence>
<dbReference type="InterPro" id="IPR057626">
    <property type="entry name" value="S-S_Temptin"/>
</dbReference>
<keyword evidence="5 20" id="KW-0732">Signal</keyword>
<evidence type="ECO:0000256" key="6">
    <source>
        <dbReference type="ARBA" id="ARBA00022989"/>
    </source>
</evidence>
<evidence type="ECO:0000259" key="23">
    <source>
        <dbReference type="Pfam" id="PF02931"/>
    </source>
</evidence>
<keyword evidence="2 20" id="KW-0813">Transport</keyword>
<dbReference type="Proteomes" id="UP000005408">
    <property type="component" value="Unassembled WGS sequence"/>
</dbReference>
<keyword evidence="13" id="KW-0325">Glycoprotein</keyword>
<dbReference type="PROSITE" id="PS00236">
    <property type="entry name" value="NEUROTR_ION_CHANNEL"/>
    <property type="match status" value="1"/>
</dbReference>
<dbReference type="InterPro" id="IPR006028">
    <property type="entry name" value="GABAA/Glycine_rcpt"/>
</dbReference>
<dbReference type="InterPro" id="IPR002289">
    <property type="entry name" value="GABAAb_rcpt"/>
</dbReference>
<dbReference type="GO" id="GO:0004500">
    <property type="term" value="F:dopamine beta-monooxygenase activity"/>
    <property type="evidence" value="ECO:0007669"/>
    <property type="project" value="InterPro"/>
</dbReference>
<feature type="domain" description="Neurotransmitter-gated ion-channel ligand-binding" evidence="23">
    <location>
        <begin position="702"/>
        <end position="907"/>
    </location>
</feature>
<feature type="transmembrane region" description="Helical" evidence="20">
    <location>
        <begin position="973"/>
        <end position="996"/>
    </location>
</feature>
<dbReference type="PRINTS" id="PR00253">
    <property type="entry name" value="GABAARECEPTR"/>
</dbReference>
<dbReference type="FunFam" id="2.70.170.10:FF:000021">
    <property type="entry name" value="Gamma-aminobutyric acid receptor isoform 3b"/>
    <property type="match status" value="1"/>
</dbReference>
<dbReference type="Gene3D" id="1.20.58.390">
    <property type="entry name" value="Neurotransmitter-gated ion-channel transmembrane domain"/>
    <property type="match status" value="1"/>
</dbReference>
<evidence type="ECO:0000259" key="25">
    <source>
        <dbReference type="Pfam" id="PF03712"/>
    </source>
</evidence>
<keyword evidence="17 20" id="KW-0407">Ion channel</keyword>
<evidence type="ECO:0000256" key="17">
    <source>
        <dbReference type="ARBA" id="ARBA00023303"/>
    </source>
</evidence>
<dbReference type="InterPro" id="IPR006029">
    <property type="entry name" value="Neurotrans-gated_channel_TM"/>
</dbReference>
<keyword evidence="3" id="KW-1003">Cell membrane</keyword>
<feature type="transmembrane region" description="Helical" evidence="20">
    <location>
        <begin position="1121"/>
        <end position="1140"/>
    </location>
</feature>
<dbReference type="SUPFAM" id="SSF90112">
    <property type="entry name" value="Neurotransmitter-gated ion-channel transmembrane pore"/>
    <property type="match status" value="1"/>
</dbReference>
<feature type="region of interest" description="Disordered" evidence="21">
    <location>
        <begin position="82"/>
        <end position="101"/>
    </location>
</feature>
<feature type="transmembrane region" description="Helical" evidence="20">
    <location>
        <begin position="908"/>
        <end position="932"/>
    </location>
</feature>
<dbReference type="PRINTS" id="PR01160">
    <property type="entry name" value="GABAARBETA"/>
</dbReference>
<dbReference type="InterPro" id="IPR000323">
    <property type="entry name" value="Cu2_ascorb_mOase_N"/>
</dbReference>
<evidence type="ECO:0000259" key="24">
    <source>
        <dbReference type="Pfam" id="PF02932"/>
    </source>
</evidence>
<dbReference type="InterPro" id="IPR000945">
    <property type="entry name" value="DBH-like"/>
</dbReference>
<dbReference type="NCBIfam" id="TIGR00860">
    <property type="entry name" value="LIC"/>
    <property type="match status" value="1"/>
</dbReference>
<dbReference type="AlphaFoldDB" id="A0A8W8LD24"/>
<proteinExistence type="inferred from homology"/>
<dbReference type="Gene3D" id="2.70.170.10">
    <property type="entry name" value="Neurotransmitter-gated ion-channel ligand-binding domain"/>
    <property type="match status" value="1"/>
</dbReference>
<dbReference type="InterPro" id="IPR018000">
    <property type="entry name" value="Neurotransmitter_ion_chnl_CS"/>
</dbReference>
<dbReference type="FunFam" id="1.20.58.390:FF:000040">
    <property type="entry name" value="Gamma-aminobutyric acid receptor subunit beta-like"/>
    <property type="match status" value="1"/>
</dbReference>
<dbReference type="InterPro" id="IPR006201">
    <property type="entry name" value="Neur_channel"/>
</dbReference>
<keyword evidence="10" id="KW-1015">Disulfide bond</keyword>
<feature type="domain" description="Temptin Cys/Cys disulfide" evidence="26">
    <location>
        <begin position="22"/>
        <end position="116"/>
    </location>
</feature>
<dbReference type="Pfam" id="PF02932">
    <property type="entry name" value="Neur_chan_memb"/>
    <property type="match status" value="1"/>
</dbReference>
<evidence type="ECO:0000256" key="21">
    <source>
        <dbReference type="SAM" id="MobiDB-lite"/>
    </source>
</evidence>
<keyword evidence="12" id="KW-0869">Chloride channel</keyword>
<evidence type="ECO:0000256" key="1">
    <source>
        <dbReference type="ARBA" id="ARBA00010180"/>
    </source>
</evidence>
<evidence type="ECO:0000256" key="18">
    <source>
        <dbReference type="ARBA" id="ARBA00034104"/>
    </source>
</evidence>
<accession>A0A8W8LD24</accession>
<evidence type="ECO:0000256" key="11">
    <source>
        <dbReference type="ARBA" id="ARBA00023170"/>
    </source>
</evidence>
<evidence type="ECO:0000256" key="9">
    <source>
        <dbReference type="ARBA" id="ARBA00023136"/>
    </source>
</evidence>
<feature type="domain" description="Copper type II ascorbate-dependent monooxygenase C-terminal" evidence="25">
    <location>
        <begin position="292"/>
        <end position="435"/>
    </location>
</feature>
<keyword evidence="28" id="KW-1185">Reference proteome</keyword>
<protein>
    <recommendedName>
        <fullName evidence="19">Gamma-aminobutyric acid receptor subunit beta</fullName>
    </recommendedName>
</protein>
<dbReference type="InterPro" id="IPR006202">
    <property type="entry name" value="Neur_chan_lig-bd"/>
</dbReference>
<evidence type="ECO:0000256" key="12">
    <source>
        <dbReference type="ARBA" id="ARBA00023173"/>
    </source>
</evidence>
<dbReference type="GO" id="GO:0045211">
    <property type="term" value="C:postsynaptic membrane"/>
    <property type="evidence" value="ECO:0007669"/>
    <property type="project" value="UniProtKB-SubCell"/>
</dbReference>
<keyword evidence="9 20" id="KW-0472">Membrane</keyword>
<evidence type="ECO:0000256" key="2">
    <source>
        <dbReference type="ARBA" id="ARBA00022448"/>
    </source>
</evidence>
<evidence type="ECO:0000259" key="22">
    <source>
        <dbReference type="Pfam" id="PF01082"/>
    </source>
</evidence>
<feature type="signal peptide" evidence="20">
    <location>
        <begin position="1"/>
        <end position="22"/>
    </location>
</feature>
<dbReference type="SUPFAM" id="SSF49742">
    <property type="entry name" value="PHM/PNGase F"/>
    <property type="match status" value="2"/>
</dbReference>
<feature type="chain" id="PRO_5036518048" description="Gamma-aminobutyric acid receptor subunit beta" evidence="20">
    <location>
        <begin position="23"/>
        <end position="1141"/>
    </location>
</feature>
<feature type="domain" description="Neurotransmitter-gated ion-channel transmembrane" evidence="24">
    <location>
        <begin position="915"/>
        <end position="1135"/>
    </location>
</feature>
<dbReference type="PRINTS" id="PR00252">
    <property type="entry name" value="NRIONCHANNEL"/>
</dbReference>
<dbReference type="Pfam" id="PF01082">
    <property type="entry name" value="Cu2_monooxygen"/>
    <property type="match status" value="1"/>
</dbReference>
<dbReference type="PANTHER" id="PTHR10157">
    <property type="entry name" value="DOPAMINE BETA HYDROXYLASE RELATED"/>
    <property type="match status" value="1"/>
</dbReference>
<sequence>MILSCRRWRFLLIACVIHSAISFPQFQDLIPNGKKVPHPCSDGAWSAVGHANPAGSHQRNPFGNDFAATGMVWSESFCRADSDDDGRTNGEELGDPECTWSQGQELSNPATGHPGVCEPMDDERCKGKNDWVVCSKQKEMECDVLSDPDTQFFDIRFPKRKVPAEKTTYTCMVVEVPEMEDHHMVANKPLIDNENVMHHLLVYGCQEEVSMKLNTPYECGMEATASCRDLIGLWVVGSKGECMHPKAGFRLGKNGYRHLAVQMHWTNKHQHSDYYDESGMRIFYTKSLREHDAGTLWLGQMFFEIPPQAPETDVQGVCTSECTSKIFTDNINIFGATNHMHLLGTRGKVEHFRSGKRVGVITNDTHYTYHSPVQNSFDTPVVVRPGDALRTTCTFNSEGVDRTTFFGKGTHDEMCLVFIKYYPKQKARIQKCLSFKELSMCTAFPQTVGLFEDGMRGCNVPQFTSLTNPATLTMVFQIQTKCRPDICTQECKNTMRELRRHPCLKEDVWEYIKFFLMEEKHSGSGIDVEKLLVLYTVCDLQLGQEIGRDVSRRITTMHTTPSQPTNTDFTSTSTDTDHIHTCPKCPPTHLSICNNSASRNISPSIATFIVFLFWSTIPDTLRVDDVDPNNQALSKHRVILRHFVVPSKIRCSIMNDVLLNRLSLLAGIRDFLPQMDRRLAFVLWVLIPTRVCFSNSPDVTSSVIDSLLSNYDIRLRPNFGDAAVDVGIELVVASFDTISEVNMDYTITIYLNQYWTDERLTHGNLSTSTSLTLTGDFADKIWVPDTFFANDKNSFLHDVTEKNKMIRLYGNGSVVYGMRFTTTLACMMDLHNYPLDEQNCTVEIESYGYDMADLYLHWRSGHHSVHGIQDIELPQFSIVEYRTVEKIESLLTGKYPRLSLSFKLHRNVGYFIFQTYLPSILIVMLSWVSFWINHEATSARVALGITTVLTMTTISNGVRSSLPRISYVKAIDIYLVTCFVFVFAALLEYAAVNYTYWGKRAKKKRRIKEMTDRRVKSQEETKNSDVCYTTVNNPDVSPVISLRGNKETQIDLETGNTSFIPRACMSRGYIPESLVKRKRSSSLKKQRQAATQGSMTEEREKCKSKFLSIKDVNSIDRFSRLLFPLLFLIVNVVYWGFYLVL</sequence>
<dbReference type="Gene3D" id="2.60.120.310">
    <property type="entry name" value="Copper type II, ascorbate-dependent monooxygenase, N-terminal domain"/>
    <property type="match status" value="1"/>
</dbReference>
<reference evidence="27" key="1">
    <citation type="submission" date="2022-08" db="UniProtKB">
        <authorList>
            <consortium name="EnsemblMetazoa"/>
        </authorList>
    </citation>
    <scope>IDENTIFICATION</scope>
    <source>
        <strain evidence="27">05x7-T-G4-1.051#20</strain>
    </source>
</reference>
<organism evidence="27 28">
    <name type="scientific">Magallana gigas</name>
    <name type="common">Pacific oyster</name>
    <name type="synonym">Crassostrea gigas</name>
    <dbReference type="NCBI Taxonomy" id="29159"/>
    <lineage>
        <taxon>Eukaryota</taxon>
        <taxon>Metazoa</taxon>
        <taxon>Spiralia</taxon>
        <taxon>Lophotrochozoa</taxon>
        <taxon>Mollusca</taxon>
        <taxon>Bivalvia</taxon>
        <taxon>Autobranchia</taxon>
        <taxon>Pteriomorphia</taxon>
        <taxon>Ostreida</taxon>
        <taxon>Ostreoidea</taxon>
        <taxon>Ostreidae</taxon>
        <taxon>Magallana</taxon>
    </lineage>
</organism>
<evidence type="ECO:0000256" key="10">
    <source>
        <dbReference type="ARBA" id="ARBA00023157"/>
    </source>
</evidence>
<evidence type="ECO:0000256" key="3">
    <source>
        <dbReference type="ARBA" id="ARBA00022475"/>
    </source>
</evidence>
<evidence type="ECO:0000256" key="15">
    <source>
        <dbReference type="ARBA" id="ARBA00023257"/>
    </source>
</evidence>
<feature type="domain" description="Copper type II ascorbate-dependent monooxygenase N-terminal" evidence="22">
    <location>
        <begin position="153"/>
        <end position="271"/>
    </location>
</feature>
<keyword evidence="14" id="KW-0868">Chloride</keyword>
<dbReference type="InterPro" id="IPR014784">
    <property type="entry name" value="Cu2_ascorb_mOase-like_C"/>
</dbReference>
<dbReference type="InterPro" id="IPR024548">
    <property type="entry name" value="Cu2_monoox_C"/>
</dbReference>
<evidence type="ECO:0000256" key="16">
    <source>
        <dbReference type="ARBA" id="ARBA00023286"/>
    </source>
</evidence>
<dbReference type="Gene3D" id="2.60.120.230">
    <property type="match status" value="1"/>
</dbReference>